<sequence>MARCLVLGAGGYVGTRLVAALASAGLAVVASSRTIDAEAVPVGVRVVRSDALDLGPAELEGVDVVYHLVHSLSSPDFAVLDERIARAVAEAAGAAGVRQLVYLGGPRPRDGEPSDHLASRARVGDVFLACPVPALVLQASMIIGAGSASFELLARAARGGPVIPNPAFLRNRSRPIALDDVIRHLLAATGEPVNGCYDIGGPEVLTYWDLIQRCARAAGLPRRVPLPAAFPTSLAAAATPDTLTRALLESLQHDLVPSAVLPLDGRTSVDRALRQALDIPTPPLPPADGALTDHQTLQVHADPAALWHAITTRGGSALPALWALRGAFDHVAGGPGLHRNRPPHPRAGDIVDSWTVVHRDDDTRELHLHADMRLPGRAWLTLRAEPGAAPGESVLRQTTTFAPDGLLGHLYWRAQKPAHVLVFTLMAHSLARTAETARRGSGRSG</sequence>
<dbReference type="InterPro" id="IPR036291">
    <property type="entry name" value="NAD(P)-bd_dom_sf"/>
</dbReference>
<comment type="caution">
    <text evidence="2">The sequence shown here is derived from an EMBL/GenBank/DDBJ whole genome shotgun (WGS) entry which is preliminary data.</text>
</comment>
<dbReference type="Pfam" id="PF13460">
    <property type="entry name" value="NAD_binding_10"/>
    <property type="match status" value="1"/>
</dbReference>
<dbReference type="PANTHER" id="PTHR12126:SF11">
    <property type="entry name" value="NADH DEHYDROGENASE [UBIQUINONE] 1 ALPHA SUBCOMPLEX SUBUNIT 9, MITOCHONDRIAL"/>
    <property type="match status" value="1"/>
</dbReference>
<evidence type="ECO:0000313" key="3">
    <source>
        <dbReference type="Proteomes" id="UP000239203"/>
    </source>
</evidence>
<dbReference type="Gene3D" id="3.40.50.720">
    <property type="entry name" value="NAD(P)-binding Rossmann-like Domain"/>
    <property type="match status" value="1"/>
</dbReference>
<dbReference type="Proteomes" id="UP000239203">
    <property type="component" value="Unassembled WGS sequence"/>
</dbReference>
<dbReference type="RefSeq" id="WP_181043237.1">
    <property type="nucleotide sequence ID" value="NZ_CP154825.1"/>
</dbReference>
<protein>
    <submittedName>
        <fullName evidence="2">Uncharacterized protein YbjT (DUF2867 family)</fullName>
    </submittedName>
</protein>
<dbReference type="AlphaFoldDB" id="A0A2S6H0D9"/>
<dbReference type="EMBL" id="PTIX01000001">
    <property type="protein sequence ID" value="PPK70877.1"/>
    <property type="molecule type" value="Genomic_DNA"/>
</dbReference>
<organism evidence="2 3">
    <name type="scientific">Actinokineospora auranticolor</name>
    <dbReference type="NCBI Taxonomy" id="155976"/>
    <lineage>
        <taxon>Bacteria</taxon>
        <taxon>Bacillati</taxon>
        <taxon>Actinomycetota</taxon>
        <taxon>Actinomycetes</taxon>
        <taxon>Pseudonocardiales</taxon>
        <taxon>Pseudonocardiaceae</taxon>
        <taxon>Actinokineospora</taxon>
    </lineage>
</organism>
<dbReference type="InterPro" id="IPR021295">
    <property type="entry name" value="DUF2867"/>
</dbReference>
<name>A0A2S6H0D9_9PSEU</name>
<dbReference type="PANTHER" id="PTHR12126">
    <property type="entry name" value="NADH-UBIQUINONE OXIDOREDUCTASE 39 KDA SUBUNIT-RELATED"/>
    <property type="match status" value="1"/>
</dbReference>
<dbReference type="SUPFAM" id="SSF55961">
    <property type="entry name" value="Bet v1-like"/>
    <property type="match status" value="1"/>
</dbReference>
<accession>A0A2S6H0D9</accession>
<feature type="domain" description="NAD(P)-binding" evidence="1">
    <location>
        <begin position="8"/>
        <end position="107"/>
    </location>
</feature>
<evidence type="ECO:0000313" key="2">
    <source>
        <dbReference type="EMBL" id="PPK70877.1"/>
    </source>
</evidence>
<gene>
    <name evidence="2" type="ORF">CLV40_10163</name>
</gene>
<dbReference type="GO" id="GO:0044877">
    <property type="term" value="F:protein-containing complex binding"/>
    <property type="evidence" value="ECO:0007669"/>
    <property type="project" value="TreeGrafter"/>
</dbReference>
<reference evidence="2 3" key="1">
    <citation type="submission" date="2018-02" db="EMBL/GenBank/DDBJ databases">
        <title>Genomic Encyclopedia of Archaeal and Bacterial Type Strains, Phase II (KMG-II): from individual species to whole genera.</title>
        <authorList>
            <person name="Goeker M."/>
        </authorList>
    </citation>
    <scope>NUCLEOTIDE SEQUENCE [LARGE SCALE GENOMIC DNA]</scope>
    <source>
        <strain evidence="2 3">YU 961-1</strain>
    </source>
</reference>
<keyword evidence="3" id="KW-1185">Reference proteome</keyword>
<dbReference type="SUPFAM" id="SSF51735">
    <property type="entry name" value="NAD(P)-binding Rossmann-fold domains"/>
    <property type="match status" value="1"/>
</dbReference>
<dbReference type="Pfam" id="PF11066">
    <property type="entry name" value="DUF2867"/>
    <property type="match status" value="1"/>
</dbReference>
<proteinExistence type="predicted"/>
<dbReference type="InterPro" id="IPR016040">
    <property type="entry name" value="NAD(P)-bd_dom"/>
</dbReference>
<evidence type="ECO:0000259" key="1">
    <source>
        <dbReference type="Pfam" id="PF13460"/>
    </source>
</evidence>
<dbReference type="InterPro" id="IPR051207">
    <property type="entry name" value="ComplexI_NDUFA9_subunit"/>
</dbReference>